<reference evidence="4 5" key="1">
    <citation type="submission" date="2020-02" db="EMBL/GenBank/DDBJ databases">
        <title>Genome sequencing for Kineobactrum sp. M2.</title>
        <authorList>
            <person name="Park S.-J."/>
        </authorList>
    </citation>
    <scope>NUCLEOTIDE SEQUENCE [LARGE SCALE GENOMIC DNA]</scope>
    <source>
        <strain evidence="4 5">M2</strain>
    </source>
</reference>
<keyword evidence="2" id="KW-1133">Transmembrane helix</keyword>
<dbReference type="Pfam" id="PF05036">
    <property type="entry name" value="SPOR"/>
    <property type="match status" value="1"/>
</dbReference>
<evidence type="ECO:0000259" key="3">
    <source>
        <dbReference type="PROSITE" id="PS51724"/>
    </source>
</evidence>
<dbReference type="AlphaFoldDB" id="A0A6C0U0E9"/>
<feature type="region of interest" description="Disordered" evidence="1">
    <location>
        <begin position="1"/>
        <end position="88"/>
    </location>
</feature>
<feature type="region of interest" description="Disordered" evidence="1">
    <location>
        <begin position="203"/>
        <end position="239"/>
    </location>
</feature>
<feature type="domain" description="SPOR" evidence="3">
    <location>
        <begin position="239"/>
        <end position="318"/>
    </location>
</feature>
<proteinExistence type="predicted"/>
<feature type="transmembrane region" description="Helical" evidence="2">
    <location>
        <begin position="112"/>
        <end position="135"/>
    </location>
</feature>
<evidence type="ECO:0000313" key="5">
    <source>
        <dbReference type="Proteomes" id="UP000477680"/>
    </source>
</evidence>
<feature type="compositionally biased region" description="Acidic residues" evidence="1">
    <location>
        <begin position="76"/>
        <end position="88"/>
    </location>
</feature>
<dbReference type="EMBL" id="CP048711">
    <property type="protein sequence ID" value="QIB65582.1"/>
    <property type="molecule type" value="Genomic_DNA"/>
</dbReference>
<dbReference type="InterPro" id="IPR036680">
    <property type="entry name" value="SPOR-like_sf"/>
</dbReference>
<name>A0A6C0U0E9_9GAMM</name>
<protein>
    <recommendedName>
        <fullName evidence="3">SPOR domain-containing protein</fullName>
    </recommendedName>
</protein>
<gene>
    <name evidence="4" type="ORF">G3T16_09360</name>
</gene>
<dbReference type="PROSITE" id="PS51724">
    <property type="entry name" value="SPOR"/>
    <property type="match status" value="1"/>
</dbReference>
<keyword evidence="2" id="KW-0472">Membrane</keyword>
<organism evidence="4 5">
    <name type="scientific">Kineobactrum salinum</name>
    <dbReference type="NCBI Taxonomy" id="2708301"/>
    <lineage>
        <taxon>Bacteria</taxon>
        <taxon>Pseudomonadati</taxon>
        <taxon>Pseudomonadota</taxon>
        <taxon>Gammaproteobacteria</taxon>
        <taxon>Cellvibrionales</taxon>
        <taxon>Halieaceae</taxon>
        <taxon>Kineobactrum</taxon>
    </lineage>
</organism>
<dbReference type="Gene3D" id="3.30.70.1070">
    <property type="entry name" value="Sporulation related repeat"/>
    <property type="match status" value="1"/>
</dbReference>
<evidence type="ECO:0000256" key="2">
    <source>
        <dbReference type="SAM" id="Phobius"/>
    </source>
</evidence>
<dbReference type="InterPro" id="IPR007730">
    <property type="entry name" value="SPOR-like_dom"/>
</dbReference>
<keyword evidence="5" id="KW-1185">Reference proteome</keyword>
<dbReference type="GO" id="GO:0042834">
    <property type="term" value="F:peptidoglycan binding"/>
    <property type="evidence" value="ECO:0007669"/>
    <property type="project" value="InterPro"/>
</dbReference>
<keyword evidence="2" id="KW-0812">Transmembrane</keyword>
<dbReference type="Proteomes" id="UP000477680">
    <property type="component" value="Chromosome"/>
</dbReference>
<dbReference type="RefSeq" id="WP_163494913.1">
    <property type="nucleotide sequence ID" value="NZ_CP048711.1"/>
</dbReference>
<accession>A0A6C0U0E9</accession>
<dbReference type="KEGG" id="kim:G3T16_09360"/>
<sequence>MSNDKYDDLDDDSSADEPWQDDGPGPVFPAPTRNGGEEPELYEDSSGGLGDDSEPPLAGREREPGAARYHAAGSQEDYEDDEFDEDQLEDDWEDDFEENPSRSQLSRLTDTWPVGLIAVAAMALLLLAAGGYGVMKQRSAMEQEIRDLQAQLALAGNPGEVREARATLATMKTDNRELRGALAALRDENRQLGDTLAGLEQQLRTQRETAAAEQPSSTPAPAPTTAQASPDQPAEPAPAATASGWFVNFGSYSERPLAQQWADRLKPDAGNVVVSTVQVKGNTLYRVRVVGLSSEQNAQSVAQTLARKYELPTLWVGRQ</sequence>
<dbReference type="SUPFAM" id="SSF110997">
    <property type="entry name" value="Sporulation related repeat"/>
    <property type="match status" value="1"/>
</dbReference>
<feature type="compositionally biased region" description="Low complexity" evidence="1">
    <location>
        <begin position="209"/>
        <end position="234"/>
    </location>
</feature>
<evidence type="ECO:0000313" key="4">
    <source>
        <dbReference type="EMBL" id="QIB65582.1"/>
    </source>
</evidence>
<feature type="compositionally biased region" description="Acidic residues" evidence="1">
    <location>
        <begin position="7"/>
        <end position="20"/>
    </location>
</feature>
<evidence type="ECO:0000256" key="1">
    <source>
        <dbReference type="SAM" id="MobiDB-lite"/>
    </source>
</evidence>